<name>A0A7W9AZT8_9HYPH</name>
<evidence type="ECO:0000313" key="2">
    <source>
        <dbReference type="Proteomes" id="UP000555546"/>
    </source>
</evidence>
<dbReference type="EMBL" id="JACIJG010000016">
    <property type="protein sequence ID" value="MBB5703640.1"/>
    <property type="molecule type" value="Genomic_DNA"/>
</dbReference>
<dbReference type="RefSeq" id="WP_183655703.1">
    <property type="nucleotide sequence ID" value="NZ_JACIJG010000016.1"/>
</dbReference>
<reference evidence="1 2" key="1">
    <citation type="submission" date="2020-08" db="EMBL/GenBank/DDBJ databases">
        <title>Genomic Encyclopedia of Type Strains, Phase IV (KMG-IV): sequencing the most valuable type-strain genomes for metagenomic binning, comparative biology and taxonomic classification.</title>
        <authorList>
            <person name="Goeker M."/>
        </authorList>
    </citation>
    <scope>NUCLEOTIDE SEQUENCE [LARGE SCALE GENOMIC DNA]</scope>
    <source>
        <strain evidence="1 2">DSM 26944</strain>
    </source>
</reference>
<dbReference type="InterPro" id="IPR016155">
    <property type="entry name" value="Mopterin_synth/thiamin_S_b"/>
</dbReference>
<protein>
    <submittedName>
        <fullName evidence="1">Molybdopterin converting factor small subunit</fullName>
    </submittedName>
</protein>
<comment type="caution">
    <text evidence="1">The sequence shown here is derived from an EMBL/GenBank/DDBJ whole genome shotgun (WGS) entry which is preliminary data.</text>
</comment>
<proteinExistence type="predicted"/>
<dbReference type="Gene3D" id="3.10.20.30">
    <property type="match status" value="1"/>
</dbReference>
<accession>A0A7W9AZT8</accession>
<organism evidence="1 2">
    <name type="scientific">Brucella daejeonensis</name>
    <dbReference type="NCBI Taxonomy" id="659015"/>
    <lineage>
        <taxon>Bacteria</taxon>
        <taxon>Pseudomonadati</taxon>
        <taxon>Pseudomonadota</taxon>
        <taxon>Alphaproteobacteria</taxon>
        <taxon>Hyphomicrobiales</taxon>
        <taxon>Brucellaceae</taxon>
        <taxon>Brucella/Ochrobactrum group</taxon>
        <taxon>Brucella</taxon>
    </lineage>
</organism>
<dbReference type="Proteomes" id="UP000555546">
    <property type="component" value="Unassembled WGS sequence"/>
</dbReference>
<dbReference type="SUPFAM" id="SSF54285">
    <property type="entry name" value="MoaD/ThiS"/>
    <property type="match status" value="1"/>
</dbReference>
<dbReference type="AlphaFoldDB" id="A0A7W9AZT8"/>
<sequence>MPKVNLWTGLRQLADGNEVVEVDAGNVGEMLDALVNLHPRLAPAVKAGLSVVVDGEVSVSRFAPVTADSEIYLLQQLKGG</sequence>
<dbReference type="CDD" id="cd17040">
    <property type="entry name" value="Ubl_MoaD_like"/>
    <property type="match status" value="1"/>
</dbReference>
<dbReference type="InterPro" id="IPR012675">
    <property type="entry name" value="Beta-grasp_dom_sf"/>
</dbReference>
<evidence type="ECO:0000313" key="1">
    <source>
        <dbReference type="EMBL" id="MBB5703640.1"/>
    </source>
</evidence>
<gene>
    <name evidence="1" type="ORF">FHS76_003549</name>
</gene>
<keyword evidence="2" id="KW-1185">Reference proteome</keyword>